<keyword evidence="1" id="KW-0812">Transmembrane</keyword>
<dbReference type="AlphaFoldDB" id="A0A1M5CMT1"/>
<dbReference type="STRING" id="1206085.SAMN05443575_0293"/>
<evidence type="ECO:0000313" key="2">
    <source>
        <dbReference type="EMBL" id="SHF55976.1"/>
    </source>
</evidence>
<keyword evidence="1" id="KW-0472">Membrane</keyword>
<keyword evidence="1" id="KW-1133">Transmembrane helix</keyword>
<name>A0A1M5CMT1_9ACTN</name>
<dbReference type="OrthoDB" id="3363827at2"/>
<reference evidence="2 3" key="1">
    <citation type="submission" date="2016-11" db="EMBL/GenBank/DDBJ databases">
        <authorList>
            <person name="Jaros S."/>
            <person name="Januszkiewicz K."/>
            <person name="Wedrychowicz H."/>
        </authorList>
    </citation>
    <scope>NUCLEOTIDE SEQUENCE [LARGE SCALE GENOMIC DNA]</scope>
    <source>
        <strain evidence="2 3">DSM 45627</strain>
    </source>
</reference>
<protein>
    <recommendedName>
        <fullName evidence="4">Alkaline shock response membrane anchor protein AmaP</fullName>
    </recommendedName>
</protein>
<evidence type="ECO:0000256" key="1">
    <source>
        <dbReference type="SAM" id="Phobius"/>
    </source>
</evidence>
<organism evidence="2 3">
    <name type="scientific">Jatrophihabitans endophyticus</name>
    <dbReference type="NCBI Taxonomy" id="1206085"/>
    <lineage>
        <taxon>Bacteria</taxon>
        <taxon>Bacillati</taxon>
        <taxon>Actinomycetota</taxon>
        <taxon>Actinomycetes</taxon>
        <taxon>Jatrophihabitantales</taxon>
        <taxon>Jatrophihabitantaceae</taxon>
        <taxon>Jatrophihabitans</taxon>
    </lineage>
</organism>
<dbReference type="Proteomes" id="UP000186132">
    <property type="component" value="Unassembled WGS sequence"/>
</dbReference>
<accession>A0A1M5CMT1</accession>
<dbReference type="NCBIfam" id="NF033218">
    <property type="entry name" value="anchor_AmaP"/>
    <property type="match status" value="1"/>
</dbReference>
<dbReference type="EMBL" id="FQVU01000001">
    <property type="protein sequence ID" value="SHF55976.1"/>
    <property type="molecule type" value="Genomic_DNA"/>
</dbReference>
<sequence length="191" mass="19947">MHADRTNRAMLLLLAVVLVAAGGAGIAASYGVFGRHVQHGPLLDNVVTRYIGRHGDWLWPAAAGLALIVVLLSLRWLVALLFSTDRAGDLRVAGGGGSGRTTLAPGALTRAVVTEIESLPGTDSAKARVIGDSDEPELVIDVRLRHDADLAALRRQIVTGPVAHARTAAGSDDLPVHLDLVVSPNAGRQLS</sequence>
<proteinExistence type="predicted"/>
<evidence type="ECO:0008006" key="4">
    <source>
        <dbReference type="Google" id="ProtNLM"/>
    </source>
</evidence>
<evidence type="ECO:0000313" key="3">
    <source>
        <dbReference type="Proteomes" id="UP000186132"/>
    </source>
</evidence>
<keyword evidence="3" id="KW-1185">Reference proteome</keyword>
<feature type="transmembrane region" description="Helical" evidence="1">
    <location>
        <begin position="58"/>
        <end position="82"/>
    </location>
</feature>
<dbReference type="RefSeq" id="WP_073385027.1">
    <property type="nucleotide sequence ID" value="NZ_FQVU01000001.1"/>
</dbReference>
<gene>
    <name evidence="2" type="ORF">SAMN05443575_0293</name>
</gene>